<evidence type="ECO:0000259" key="1">
    <source>
        <dbReference type="Pfam" id="PF13403"/>
    </source>
</evidence>
<sequence>MTWIAISDKKHKLFNPKGLSQATTPAAGDLDAHDATMPSGSILMETRLSPEDRPQLLLGLDGGLSRDVNFSIRAVPGGGIALVHSMGAYLCHGAINLSAEARTDILRITYSWDMAHRWARLSVERPETGHSDQIILKDPLPVSLLDIREMVLNPAQGAMAADVCFLAVSDCIEPIGPMPGLTAQTPIATAYGTKWAKDIKRGDLLETLDGASVPVLQVVRRTVPARGLFEPVRLRTPYFGLKCDVTMSSTQRLVIGGSRVEYLFNAEQVLVPARHLINHTAALPVRDTALVTYLQFLLPDHEAINAAGTYVETLDIGRIRRRPNLLRSSLLGQFERNMLPEHNKTAYPVLGSFEALILAEQRAA</sequence>
<dbReference type="SUPFAM" id="SSF51294">
    <property type="entry name" value="Hedgehog/intein (Hint) domain"/>
    <property type="match status" value="1"/>
</dbReference>
<proteinExistence type="predicted"/>
<gene>
    <name evidence="2" type="ORF">FAP39_13810</name>
</gene>
<protein>
    <recommendedName>
        <fullName evidence="1">Hedgehog/Intein (Hint) domain-containing protein</fullName>
    </recommendedName>
</protein>
<dbReference type="EMBL" id="SULI01000020">
    <property type="protein sequence ID" value="TKZ17922.1"/>
    <property type="molecule type" value="Genomic_DNA"/>
</dbReference>
<dbReference type="InterPro" id="IPR036844">
    <property type="entry name" value="Hint_dom_sf"/>
</dbReference>
<dbReference type="AlphaFoldDB" id="A0A4U7MXJ5"/>
<organism evidence="2 3">
    <name type="scientific">Shimia litoralis</name>
    <dbReference type="NCBI Taxonomy" id="420403"/>
    <lineage>
        <taxon>Bacteria</taxon>
        <taxon>Pseudomonadati</taxon>
        <taxon>Pseudomonadota</taxon>
        <taxon>Alphaproteobacteria</taxon>
        <taxon>Rhodobacterales</taxon>
        <taxon>Roseobacteraceae</taxon>
    </lineage>
</organism>
<dbReference type="InterPro" id="IPR028992">
    <property type="entry name" value="Hedgehog/Intein_dom"/>
</dbReference>
<comment type="caution">
    <text evidence="2">The sequence shown here is derived from an EMBL/GenBank/DDBJ whole genome shotgun (WGS) entry which is preliminary data.</text>
</comment>
<reference evidence="2 3" key="1">
    <citation type="submission" date="2019-04" db="EMBL/GenBank/DDBJ databases">
        <title>Genome sequence of Pelagicola litoralis CL-ES2.</title>
        <authorList>
            <person name="Cao J."/>
        </authorList>
    </citation>
    <scope>NUCLEOTIDE SEQUENCE [LARGE SCALE GENOMIC DNA]</scope>
    <source>
        <strain evidence="2 3">CL-ES2</strain>
    </source>
</reference>
<feature type="domain" description="Hedgehog/Intein (Hint)" evidence="1">
    <location>
        <begin position="180"/>
        <end position="316"/>
    </location>
</feature>
<dbReference type="RefSeq" id="WP_138016984.1">
    <property type="nucleotide sequence ID" value="NZ_SULI01000020.1"/>
</dbReference>
<name>A0A4U7MXJ5_9RHOB</name>
<dbReference type="Proteomes" id="UP000306575">
    <property type="component" value="Unassembled WGS sequence"/>
</dbReference>
<dbReference type="Pfam" id="PF13403">
    <property type="entry name" value="Hint_2"/>
    <property type="match status" value="1"/>
</dbReference>
<evidence type="ECO:0000313" key="3">
    <source>
        <dbReference type="Proteomes" id="UP000306575"/>
    </source>
</evidence>
<evidence type="ECO:0000313" key="2">
    <source>
        <dbReference type="EMBL" id="TKZ17922.1"/>
    </source>
</evidence>
<dbReference type="OrthoDB" id="6305173at2"/>
<keyword evidence="3" id="KW-1185">Reference proteome</keyword>
<accession>A0A4U7MXJ5</accession>